<feature type="domain" description="O-methyltransferase C-terminal" evidence="4">
    <location>
        <begin position="137"/>
        <end position="262"/>
    </location>
</feature>
<dbReference type="SUPFAM" id="SSF53335">
    <property type="entry name" value="S-adenosyl-L-methionine-dependent methyltransferases"/>
    <property type="match status" value="2"/>
</dbReference>
<dbReference type="CDD" id="cd02440">
    <property type="entry name" value="AdoMet_MTases"/>
    <property type="match status" value="1"/>
</dbReference>
<dbReference type="Pfam" id="PF08100">
    <property type="entry name" value="Dimerisation"/>
    <property type="match status" value="2"/>
</dbReference>
<evidence type="ECO:0000313" key="7">
    <source>
        <dbReference type="Proteomes" id="UP001327560"/>
    </source>
</evidence>
<dbReference type="GO" id="GO:0046983">
    <property type="term" value="F:protein dimerization activity"/>
    <property type="evidence" value="ECO:0007669"/>
    <property type="project" value="InterPro"/>
</dbReference>
<gene>
    <name evidence="6" type="ORF">Cni_G22013</name>
</gene>
<keyword evidence="3" id="KW-0949">S-adenosyl-L-methionine</keyword>
<sequence length="738" mass="81687">MGSTEDALQLTPEEDEQVCIFAHLLANGSVLPMTLKAAIELGLLEIIVRAGAGARLTAAEVVDQMHAKNPQAAAAMVDRILRLLAAYNILRCSVDGDDDTRRYASAPVCKYLTKNEDGVSLATLSLMNQDKVLMGSWYHLKDAVMDGGIPFNKAYGMSAFEYHGTDLRFNKVFNEGMKGHSVIFTKKLLEIYRGFDGVKVLVDVGGGTGGTIQRITTEYPHIKGINFDLPHVIADAPALPGVENVSGDMFESVPSGDAIFMKVETPKFVLLPLKLTLRTYILKLQWILHDWSDDHCTKIMKNCWKALPNNGKVIVVEYIVPTVPEPTPKTQLVCHLDLIMMAHNPGGKERTIKEFENLGKEAGFSEFKPTYIFDIIMDEPQQLTPEEDEEAWMYAHQLASSSALPMTLNAAIELGLLEILVRAGIGASRLTSAEVAAQLSAKNPQVAVAMVDRILRLLAAYNILSCSVDDEATAGSSSRRYAAKPVCRYLTKNKDGVSMAAISLMNHDKVPMESWYYLKDAVMEGGIPFNKAYGMTAFEYHGTDPRFNRVFNEAMNNHSLMFNKKLLEIYRGFDSTKVLVDVGGGTGTTLQMITSEYPHIWGINFDLPHVISDAPALPGVEHVSGDMFESVPSGDSIFMKWILHDWGDEHCVKILKNCWKALPKNGRVMVVEHVLPAVLEPTLKTQLLCNIDLIMLALNPGGKERTLKEFEDLAKEAGFSRFTPAYIFSNAWVIEFTK</sequence>
<dbReference type="PROSITE" id="PS51683">
    <property type="entry name" value="SAM_OMT_II"/>
    <property type="match status" value="2"/>
</dbReference>
<feature type="domain" description="O-methyltransferase C-terminal" evidence="4">
    <location>
        <begin position="515"/>
        <end position="720"/>
    </location>
</feature>
<dbReference type="InterPro" id="IPR029063">
    <property type="entry name" value="SAM-dependent_MTases_sf"/>
</dbReference>
<feature type="domain" description="O-methyltransferase C-terminal" evidence="4">
    <location>
        <begin position="283"/>
        <end position="365"/>
    </location>
</feature>
<dbReference type="InterPro" id="IPR012967">
    <property type="entry name" value="COMT_dimerisation"/>
</dbReference>
<evidence type="ECO:0000256" key="2">
    <source>
        <dbReference type="ARBA" id="ARBA00022679"/>
    </source>
</evidence>
<evidence type="ECO:0000256" key="1">
    <source>
        <dbReference type="ARBA" id="ARBA00022603"/>
    </source>
</evidence>
<accession>A0AAQ3QJ81</accession>
<dbReference type="InterPro" id="IPR036390">
    <property type="entry name" value="WH_DNA-bd_sf"/>
</dbReference>
<feature type="domain" description="O-methyltransferase dimerisation" evidence="5">
    <location>
        <begin position="397"/>
        <end position="492"/>
    </location>
</feature>
<organism evidence="6 7">
    <name type="scientific">Canna indica</name>
    <name type="common">Indian-shot</name>
    <dbReference type="NCBI Taxonomy" id="4628"/>
    <lineage>
        <taxon>Eukaryota</taxon>
        <taxon>Viridiplantae</taxon>
        <taxon>Streptophyta</taxon>
        <taxon>Embryophyta</taxon>
        <taxon>Tracheophyta</taxon>
        <taxon>Spermatophyta</taxon>
        <taxon>Magnoliopsida</taxon>
        <taxon>Liliopsida</taxon>
        <taxon>Zingiberales</taxon>
        <taxon>Cannaceae</taxon>
        <taxon>Canna</taxon>
    </lineage>
</organism>
<dbReference type="Proteomes" id="UP001327560">
    <property type="component" value="Chromosome 7"/>
</dbReference>
<dbReference type="FunFam" id="1.10.10.10:FF:000357">
    <property type="entry name" value="Caffeic acid 3-O-methyltransferase"/>
    <property type="match status" value="2"/>
</dbReference>
<keyword evidence="2" id="KW-0808">Transferase</keyword>
<evidence type="ECO:0000259" key="4">
    <source>
        <dbReference type="Pfam" id="PF00891"/>
    </source>
</evidence>
<dbReference type="PANTHER" id="PTHR11746">
    <property type="entry name" value="O-METHYLTRANSFERASE"/>
    <property type="match status" value="1"/>
</dbReference>
<keyword evidence="7" id="KW-1185">Reference proteome</keyword>
<dbReference type="EMBL" id="CP136896">
    <property type="protein sequence ID" value="WOL13244.1"/>
    <property type="molecule type" value="Genomic_DNA"/>
</dbReference>
<dbReference type="SUPFAM" id="SSF46785">
    <property type="entry name" value="Winged helix' DNA-binding domain"/>
    <property type="match status" value="2"/>
</dbReference>
<dbReference type="GO" id="GO:0032259">
    <property type="term" value="P:methylation"/>
    <property type="evidence" value="ECO:0007669"/>
    <property type="project" value="UniProtKB-KW"/>
</dbReference>
<evidence type="ECO:0000259" key="5">
    <source>
        <dbReference type="Pfam" id="PF08100"/>
    </source>
</evidence>
<dbReference type="Pfam" id="PF00891">
    <property type="entry name" value="Methyltransf_2"/>
    <property type="match status" value="3"/>
</dbReference>
<reference evidence="6 7" key="1">
    <citation type="submission" date="2023-10" db="EMBL/GenBank/DDBJ databases">
        <title>Chromosome-scale genome assembly provides insights into flower coloration mechanisms of Canna indica.</title>
        <authorList>
            <person name="Li C."/>
        </authorList>
    </citation>
    <scope>NUCLEOTIDE SEQUENCE [LARGE SCALE GENOMIC DNA]</scope>
    <source>
        <tissue evidence="6">Flower</tissue>
    </source>
</reference>
<dbReference type="GO" id="GO:0008171">
    <property type="term" value="F:O-methyltransferase activity"/>
    <property type="evidence" value="ECO:0007669"/>
    <property type="project" value="InterPro"/>
</dbReference>
<protein>
    <recommendedName>
        <fullName evidence="8">Caffeic acid O-methyltransferase</fullName>
    </recommendedName>
</protein>
<dbReference type="AlphaFoldDB" id="A0AAQ3QJ81"/>
<evidence type="ECO:0000256" key="3">
    <source>
        <dbReference type="ARBA" id="ARBA00022691"/>
    </source>
</evidence>
<dbReference type="InterPro" id="IPR001077">
    <property type="entry name" value="COMT_C"/>
</dbReference>
<dbReference type="InterPro" id="IPR016461">
    <property type="entry name" value="COMT-like"/>
</dbReference>
<evidence type="ECO:0008006" key="8">
    <source>
        <dbReference type="Google" id="ProtNLM"/>
    </source>
</evidence>
<dbReference type="InterPro" id="IPR036388">
    <property type="entry name" value="WH-like_DNA-bd_sf"/>
</dbReference>
<keyword evidence="1" id="KW-0489">Methyltransferase</keyword>
<evidence type="ECO:0000313" key="6">
    <source>
        <dbReference type="EMBL" id="WOL13244.1"/>
    </source>
</evidence>
<proteinExistence type="predicted"/>
<dbReference type="Gene3D" id="1.10.10.10">
    <property type="entry name" value="Winged helix-like DNA-binding domain superfamily/Winged helix DNA-binding domain"/>
    <property type="match status" value="2"/>
</dbReference>
<dbReference type="Gene3D" id="3.40.50.150">
    <property type="entry name" value="Vaccinia Virus protein VP39"/>
    <property type="match status" value="2"/>
</dbReference>
<feature type="domain" description="O-methyltransferase dimerisation" evidence="5">
    <location>
        <begin position="25"/>
        <end position="114"/>
    </location>
</feature>
<dbReference type="FunFam" id="3.40.50.150:FF:000061">
    <property type="entry name" value="Caffeic acid O-methyltransferase"/>
    <property type="match status" value="1"/>
</dbReference>
<name>A0AAQ3QJ81_9LILI</name>